<evidence type="ECO:0000313" key="1">
    <source>
        <dbReference type="EMBL" id="MCF0265303.1"/>
    </source>
</evidence>
<dbReference type="EMBL" id="JAHWXT010000004">
    <property type="protein sequence ID" value="MCF0265303.1"/>
    <property type="molecule type" value="Genomic_DNA"/>
</dbReference>
<sequence length="189" mass="22447">MIYDFVNPPFSLNFKDMTKVELKNYYDWFLENIPIRVQKLESLVNLSYGFENWRANYEPSSLSLLGKWFSQEIEVRERTINEYKQLQDISRYPVDVNSFIPTDKTYSIAFDIGMYFGEVYVKNHSKLSWGLFTTNKKSIDYGQPVIKGFGKVTFNPIYMLIVQTMNLIGEKDEQCLIELYNIWEEYIPN</sequence>
<protein>
    <submittedName>
        <fullName evidence="1">Uncharacterized protein</fullName>
    </submittedName>
</protein>
<dbReference type="AlphaFoldDB" id="A0A8X8GLV3"/>
<comment type="caution">
    <text evidence="1">The sequence shown here is derived from an EMBL/GenBank/DDBJ whole genome shotgun (WGS) entry which is preliminary data.</text>
</comment>
<name>A0A8X8GLV3_ACIGI</name>
<dbReference type="RefSeq" id="WP_224963535.1">
    <property type="nucleotide sequence ID" value="NZ_CP083989.1"/>
</dbReference>
<proteinExistence type="predicted"/>
<dbReference type="Proteomes" id="UP000887320">
    <property type="component" value="Unassembled WGS sequence"/>
</dbReference>
<evidence type="ECO:0000313" key="2">
    <source>
        <dbReference type="Proteomes" id="UP000887320"/>
    </source>
</evidence>
<reference evidence="1" key="1">
    <citation type="submission" date="2021-07" db="EMBL/GenBank/DDBJ databases">
        <authorList>
            <person name="Fernandez M."/>
            <person name="Pereira P."/>
            <person name="Torres Tejerizo G.A."/>
            <person name="Gonzalez P."/>
            <person name="Agostini E."/>
        </authorList>
    </citation>
    <scope>NUCLEOTIDE SEQUENCE</scope>
    <source>
        <strain evidence="1">SFC 500-1A</strain>
    </source>
</reference>
<accession>A0A8X8GLV3</accession>
<organism evidence="1 2">
    <name type="scientific">Acinetobacter guillouiae</name>
    <name type="common">Acinetobacter genomosp. 11</name>
    <dbReference type="NCBI Taxonomy" id="106649"/>
    <lineage>
        <taxon>Bacteria</taxon>
        <taxon>Pseudomonadati</taxon>
        <taxon>Pseudomonadota</taxon>
        <taxon>Gammaproteobacteria</taxon>
        <taxon>Moraxellales</taxon>
        <taxon>Moraxellaceae</taxon>
        <taxon>Acinetobacter</taxon>
    </lineage>
</organism>
<gene>
    <name evidence="1" type="ORF">KW868_12660</name>
</gene>